<accession>A0AAD9LWB2</accession>
<name>A0AAD9LWB2_9PEZI</name>
<keyword evidence="4" id="KW-1185">Reference proteome</keyword>
<dbReference type="EMBL" id="MU843014">
    <property type="protein sequence ID" value="KAK2023067.1"/>
    <property type="molecule type" value="Genomic_DNA"/>
</dbReference>
<sequence>MCWVWWVVYLAQLVNTGKPLESNAFITHHCFDRVFSLKRDISLFLLLLFLFFCCWLIYSPPWQRSFGRSPVYIREDS</sequence>
<keyword evidence="1" id="KW-0472">Membrane</keyword>
<evidence type="ECO:0000313" key="3">
    <source>
        <dbReference type="EMBL" id="KAK2023067.1"/>
    </source>
</evidence>
<keyword evidence="1" id="KW-0812">Transmembrane</keyword>
<organism evidence="3 4">
    <name type="scientific">Colletotrichum zoysiae</name>
    <dbReference type="NCBI Taxonomy" id="1216348"/>
    <lineage>
        <taxon>Eukaryota</taxon>
        <taxon>Fungi</taxon>
        <taxon>Dikarya</taxon>
        <taxon>Ascomycota</taxon>
        <taxon>Pezizomycotina</taxon>
        <taxon>Sordariomycetes</taxon>
        <taxon>Hypocreomycetidae</taxon>
        <taxon>Glomerellales</taxon>
        <taxon>Glomerellaceae</taxon>
        <taxon>Colletotrichum</taxon>
        <taxon>Colletotrichum graminicola species complex</taxon>
    </lineage>
</organism>
<feature type="transmembrane region" description="Helical" evidence="1">
    <location>
        <begin position="41"/>
        <end position="58"/>
    </location>
</feature>
<evidence type="ECO:0000256" key="2">
    <source>
        <dbReference type="SAM" id="SignalP"/>
    </source>
</evidence>
<keyword evidence="1" id="KW-1133">Transmembrane helix</keyword>
<feature type="signal peptide" evidence="2">
    <location>
        <begin position="1"/>
        <end position="16"/>
    </location>
</feature>
<evidence type="ECO:0000256" key="1">
    <source>
        <dbReference type="SAM" id="Phobius"/>
    </source>
</evidence>
<gene>
    <name evidence="3" type="ORF">LX32DRAFT_164431</name>
</gene>
<comment type="caution">
    <text evidence="3">The sequence shown here is derived from an EMBL/GenBank/DDBJ whole genome shotgun (WGS) entry which is preliminary data.</text>
</comment>
<dbReference type="Proteomes" id="UP001232148">
    <property type="component" value="Unassembled WGS sequence"/>
</dbReference>
<protein>
    <submittedName>
        <fullName evidence="3">Uncharacterized protein</fullName>
    </submittedName>
</protein>
<proteinExistence type="predicted"/>
<evidence type="ECO:0000313" key="4">
    <source>
        <dbReference type="Proteomes" id="UP001232148"/>
    </source>
</evidence>
<keyword evidence="2" id="KW-0732">Signal</keyword>
<dbReference type="AlphaFoldDB" id="A0AAD9LWB2"/>
<feature type="chain" id="PRO_5042295703" evidence="2">
    <location>
        <begin position="17"/>
        <end position="77"/>
    </location>
</feature>
<reference evidence="3" key="1">
    <citation type="submission" date="2021-06" db="EMBL/GenBank/DDBJ databases">
        <title>Comparative genomics, transcriptomics and evolutionary studies reveal genomic signatures of adaptation to plant cell wall in hemibiotrophic fungi.</title>
        <authorList>
            <consortium name="DOE Joint Genome Institute"/>
            <person name="Baroncelli R."/>
            <person name="Diaz J.F."/>
            <person name="Benocci T."/>
            <person name="Peng M."/>
            <person name="Battaglia E."/>
            <person name="Haridas S."/>
            <person name="Andreopoulos W."/>
            <person name="Labutti K."/>
            <person name="Pangilinan J."/>
            <person name="Floch G.L."/>
            <person name="Makela M.R."/>
            <person name="Henrissat B."/>
            <person name="Grigoriev I.V."/>
            <person name="Crouch J.A."/>
            <person name="De Vries R.P."/>
            <person name="Sukno S.A."/>
            <person name="Thon M.R."/>
        </authorList>
    </citation>
    <scope>NUCLEOTIDE SEQUENCE</scope>
    <source>
        <strain evidence="3">MAFF235873</strain>
    </source>
</reference>